<evidence type="ECO:0000313" key="9">
    <source>
        <dbReference type="EMBL" id="KRN18491.1"/>
    </source>
</evidence>
<evidence type="ECO:0000313" key="10">
    <source>
        <dbReference type="Proteomes" id="UP000051442"/>
    </source>
</evidence>
<gene>
    <name evidence="9" type="ORF">FD14_GL002032</name>
</gene>
<feature type="region of interest" description="Disordered" evidence="5">
    <location>
        <begin position="1076"/>
        <end position="1117"/>
    </location>
</feature>
<keyword evidence="6" id="KW-0812">Transmembrane</keyword>
<keyword evidence="10" id="KW-1185">Reference proteome</keyword>
<evidence type="ECO:0000256" key="7">
    <source>
        <dbReference type="SAM" id="SignalP"/>
    </source>
</evidence>
<reference evidence="9 10" key="1">
    <citation type="journal article" date="2015" name="Genome Announc.">
        <title>Expanding the biotechnology potential of lactobacilli through comparative genomics of 213 strains and associated genera.</title>
        <authorList>
            <person name="Sun Z."/>
            <person name="Harris H.M."/>
            <person name="McCann A."/>
            <person name="Guo C."/>
            <person name="Argimon S."/>
            <person name="Zhang W."/>
            <person name="Yang X."/>
            <person name="Jeffery I.B."/>
            <person name="Cooney J.C."/>
            <person name="Kagawa T.F."/>
            <person name="Liu W."/>
            <person name="Song Y."/>
            <person name="Salvetti E."/>
            <person name="Wrobel A."/>
            <person name="Rasinkangas P."/>
            <person name="Parkhill J."/>
            <person name="Rea M.C."/>
            <person name="O'Sullivan O."/>
            <person name="Ritari J."/>
            <person name="Douillard F.P."/>
            <person name="Paul Ross R."/>
            <person name="Yang R."/>
            <person name="Briner A.E."/>
            <person name="Felis G.E."/>
            <person name="de Vos W.M."/>
            <person name="Barrangou R."/>
            <person name="Klaenhammer T.R."/>
            <person name="Caufield P.W."/>
            <person name="Cui Y."/>
            <person name="Zhang H."/>
            <person name="O'Toole P.W."/>
        </authorList>
    </citation>
    <scope>NUCLEOTIDE SEQUENCE [LARGE SCALE GENOMIC DNA]</scope>
    <source>
        <strain evidence="9 10">DSM 23365</strain>
    </source>
</reference>
<name>A0A0R2ETI3_9LACO</name>
<evidence type="ECO:0000256" key="4">
    <source>
        <dbReference type="ARBA" id="ARBA00023088"/>
    </source>
</evidence>
<proteinExistence type="predicted"/>
<keyword evidence="1" id="KW-0134">Cell wall</keyword>
<evidence type="ECO:0000256" key="6">
    <source>
        <dbReference type="SAM" id="Phobius"/>
    </source>
</evidence>
<protein>
    <recommendedName>
        <fullName evidence="8">Gram-positive cocci surface proteins LPxTG domain-containing protein</fullName>
    </recommendedName>
</protein>
<dbReference type="STRING" id="1423804.FD14_GL002032"/>
<dbReference type="RefSeq" id="WP_057152259.1">
    <property type="nucleotide sequence ID" value="NZ_AYZM01000149.1"/>
</dbReference>
<dbReference type="EMBL" id="AYZM01000149">
    <property type="protein sequence ID" value="KRN18491.1"/>
    <property type="molecule type" value="Genomic_DNA"/>
</dbReference>
<feature type="region of interest" description="Disordered" evidence="5">
    <location>
        <begin position="1151"/>
        <end position="1250"/>
    </location>
</feature>
<feature type="compositionally biased region" description="Polar residues" evidence="5">
    <location>
        <begin position="33"/>
        <end position="72"/>
    </location>
</feature>
<dbReference type="Proteomes" id="UP000051442">
    <property type="component" value="Unassembled WGS sequence"/>
</dbReference>
<feature type="domain" description="Gram-positive cocci surface proteins LPxTG" evidence="8">
    <location>
        <begin position="1244"/>
        <end position="1284"/>
    </location>
</feature>
<feature type="region of interest" description="Disordered" evidence="5">
    <location>
        <begin position="31"/>
        <end position="139"/>
    </location>
</feature>
<feature type="compositionally biased region" description="Polar residues" evidence="5">
    <location>
        <begin position="1078"/>
        <end position="1114"/>
    </location>
</feature>
<feature type="compositionally biased region" description="Polar residues" evidence="5">
    <location>
        <begin position="1156"/>
        <end position="1166"/>
    </location>
</feature>
<sequence length="1285" mass="136283">MQITKRLMTTILVCDAVLLGTMLEPNQAKAATATDSVSQESTVANQDTSETTLTASGDSSLTPKENANQTDTSVEKVGKEQPTTSAKTATGSESGASDTDKTVTDMQDNEDQSENQQNAESDANPVKSADEQNDKQKPQLNADAQKAIQPIVALTAVNNSVQAGADASFTLTVSVPGDITPAKDQQLVVQLPTNFDLDPDTDLAIADVTPTTDDVNRTVTYDFGNTLPGTSLSKQFSLTTAGQPLANNTELTLGTQLLFDKQVVAEATQSVVVVTKAELDVSNTLVGIIQSDADGNPEIDSDGNKLIRPDLITGTPGDYAVYQATITVPKVLGQAYLAPGSVIALNVYLPSEMMWTTWQNGPTVAHLVDDDNQIISSALQFRFTAPSYEEQEANVTKNGSLFSIDYMYITQLSQNVEPGTQLTVVTQAGATMMDGDTVASQQIGTQMTVAEKLADQTITEREGEFHYTQTYASPTKQITPDGTLQFTARISAGYALYFNDSRYSAFTGHDASDAAISKFIINYMVDPHLNADLMFLSDPVEDHGNGFSTLQTLPKFDLYVKYQDDDQFEATSLKGYTAGAVDLNQYVDNNRGVEQLQLVFTTIPNGMSYYNGVGFQLSPKSGYYGTVTSDWTVEVGGMVYGGYYDILYSKDGATVLPGSYDTGDTEKDVGKDYNEIHLAESGWSGEELVDEVATRKSIMASQSAEIVKPAESAAIINENATFAKADNGVVNEGDNQLQIRISNDEVATDYLTGVTTSVVLPKGVSYNGNVAGVQVLDSDYQGTGQTLLGITWANDAITPGRANTVSLPVTVAAVSGLNQLSIGVYSKVDGDTATALNSDQLDATVPVVAGNYDFLDANRLAFGRMITYGSTLTQDATLVRLIGTTLSQIAAGQTGTANLQFSKDTADALNQLTVTGSVVSGTGLTLNGPVTLPDNWQNQATVIYTTETDPTTATNWQSAESVTDFSQVTGFKIRYQKSGSYLAGGAQTIAVPVTLAETTNLGQMVGLVYTVAADNLPAVDGIQSVIDVTAPAQIKTAVGPAVSVTADDYYDYTHPITKTAVGPAVSVTADQYYDHTVPDTTMTTNPGDNSNPQPGETDEPQTTTPVQGKSQLDKLQQPAKKISLTGIPLHLQPLTISTSTDVQFGTAVLESGEPADSSTTGNNQQATDRTTADGTDDSTKSSTSNSQGRTDNEATTNESHNSAGVASNRTGVRGMSATTVNGRTQNSQLANGQNSVQAGTTASKPDEKGRLPQTAEKALLWAALLGLIGLATATWYKLKKLRKNE</sequence>
<feature type="compositionally biased region" description="Polar residues" evidence="5">
    <location>
        <begin position="1187"/>
        <end position="1243"/>
    </location>
</feature>
<dbReference type="InterPro" id="IPR019931">
    <property type="entry name" value="LPXTG_anchor"/>
</dbReference>
<keyword evidence="4" id="KW-0572">Peptidoglycan-anchor</keyword>
<feature type="chain" id="PRO_5006416604" description="Gram-positive cocci surface proteins LPxTG domain-containing protein" evidence="7">
    <location>
        <begin position="31"/>
        <end position="1285"/>
    </location>
</feature>
<keyword evidence="3 7" id="KW-0732">Signal</keyword>
<feature type="signal peptide" evidence="7">
    <location>
        <begin position="1"/>
        <end position="30"/>
    </location>
</feature>
<keyword evidence="2" id="KW-0964">Secreted</keyword>
<evidence type="ECO:0000256" key="3">
    <source>
        <dbReference type="ARBA" id="ARBA00022729"/>
    </source>
</evidence>
<feature type="transmembrane region" description="Helical" evidence="6">
    <location>
        <begin position="1258"/>
        <end position="1276"/>
    </location>
</feature>
<evidence type="ECO:0000256" key="5">
    <source>
        <dbReference type="SAM" id="MobiDB-lite"/>
    </source>
</evidence>
<dbReference type="PATRIC" id="fig|1423804.4.peg.2200"/>
<keyword evidence="6" id="KW-1133">Transmembrane helix</keyword>
<evidence type="ECO:0000256" key="1">
    <source>
        <dbReference type="ARBA" id="ARBA00022512"/>
    </source>
</evidence>
<organism evidence="9 10">
    <name type="scientific">Secundilactobacillus similis DSM 23365 = JCM 2765</name>
    <dbReference type="NCBI Taxonomy" id="1423804"/>
    <lineage>
        <taxon>Bacteria</taxon>
        <taxon>Bacillati</taxon>
        <taxon>Bacillota</taxon>
        <taxon>Bacilli</taxon>
        <taxon>Lactobacillales</taxon>
        <taxon>Lactobacillaceae</taxon>
        <taxon>Secundilactobacillus</taxon>
    </lineage>
</organism>
<keyword evidence="6" id="KW-0472">Membrane</keyword>
<accession>A0A0R2ETI3</accession>
<feature type="compositionally biased region" description="Polar residues" evidence="5">
    <location>
        <begin position="81"/>
        <end position="97"/>
    </location>
</feature>
<evidence type="ECO:0000256" key="2">
    <source>
        <dbReference type="ARBA" id="ARBA00022525"/>
    </source>
</evidence>
<dbReference type="OrthoDB" id="2299317at2"/>
<evidence type="ECO:0000259" key="8">
    <source>
        <dbReference type="Pfam" id="PF00746"/>
    </source>
</evidence>
<comment type="caution">
    <text evidence="9">The sequence shown here is derived from an EMBL/GenBank/DDBJ whole genome shotgun (WGS) entry which is preliminary data.</text>
</comment>
<feature type="compositionally biased region" description="Basic and acidic residues" evidence="5">
    <location>
        <begin position="128"/>
        <end position="137"/>
    </location>
</feature>
<dbReference type="Pfam" id="PF00746">
    <property type="entry name" value="Gram_pos_anchor"/>
    <property type="match status" value="1"/>
</dbReference>